<dbReference type="Pfam" id="PF17957">
    <property type="entry name" value="Big_7"/>
    <property type="match status" value="1"/>
</dbReference>
<evidence type="ECO:0000256" key="1">
    <source>
        <dbReference type="ARBA" id="ARBA00022737"/>
    </source>
</evidence>
<evidence type="ECO:0000313" key="6">
    <source>
        <dbReference type="Proteomes" id="UP001364764"/>
    </source>
</evidence>
<dbReference type="PANTHER" id="PTHR46708:SF2">
    <property type="entry name" value="FIBRONECTIN TYPE-III DOMAIN-CONTAINING PROTEIN"/>
    <property type="match status" value="1"/>
</dbReference>
<dbReference type="NCBIfam" id="NF047446">
    <property type="entry name" value="barrel_OmpL47"/>
    <property type="match status" value="3"/>
</dbReference>
<keyword evidence="1" id="KW-0677">Repeat</keyword>
<feature type="domain" description="SLH" evidence="4">
    <location>
        <begin position="2423"/>
        <end position="2486"/>
    </location>
</feature>
<dbReference type="GeneID" id="93476535"/>
<reference evidence="5 6" key="1">
    <citation type="submission" date="2024-02" db="EMBL/GenBank/DDBJ databases">
        <title>Complete sequences of two Paenibacillus sp. strains and one Lysinibacillus strain isolated from the environment on STAA medium highlight biotechnological potential.</title>
        <authorList>
            <person name="Attere S.A."/>
            <person name="Piche L.C."/>
            <person name="Intertaglia L."/>
            <person name="Lami R."/>
            <person name="Charette S.J."/>
            <person name="Vincent A.T."/>
        </authorList>
    </citation>
    <scope>NUCLEOTIDE SEQUENCE [LARGE SCALE GENOMIC DNA]</scope>
    <source>
        <strain evidence="5 6">Y5S-7</strain>
    </source>
</reference>
<feature type="domain" description="SLH" evidence="4">
    <location>
        <begin position="2359"/>
        <end position="2422"/>
    </location>
</feature>
<gene>
    <name evidence="5" type="ORF">V6668_13680</name>
</gene>
<organism evidence="5 6">
    <name type="scientific">Paenibacillus amylolyticus</name>
    <dbReference type="NCBI Taxonomy" id="1451"/>
    <lineage>
        <taxon>Bacteria</taxon>
        <taxon>Bacillati</taxon>
        <taxon>Bacillota</taxon>
        <taxon>Bacilli</taxon>
        <taxon>Bacillales</taxon>
        <taxon>Paenibacillaceae</taxon>
        <taxon>Paenibacillus</taxon>
    </lineage>
</organism>
<sequence length="2500" mass="271016">MKKSGKRVKKQAEQLTKVVLAFALLSPQALLLEWGATTVMAETVETIGIVSDTSSMKAVQSSKVKVEMNSDGKYRIVLLPNTNVFYGGDTGNVSTIIDHNGSPVNFKTLPLNYYRINNNVIEMSRQKDNVEYILRVSIVNATSQGGYMKVELEAINRSGSALNLGGTFYWDTMVNGNDASPFEVIENGWRNYSGGVQVTAFYANTYNVVNADRIYMGQYSGPDNAQLTGGSSPSSFTPGQTVTASDTAAQFWWNAKATANQASRKFSTIVGIGPQNVPPSFTLTAPSSGQTYYKGEQLQISGTTRDTDVGDLLTVKWSIDGGSENILTQMTATGSNQSFNTNYTLPGTLPDGTHTLQVWVMDDKGGVSSAGTVNFTVRSFVVPGTPTYTLVDPNNLTVNWDKKANDASVTYELKNMTTNQIVDTGASNSRQVRGLTPNTSYSFAVRAKNSSGSFTGYSSPSTKYTLANPPAAAAVTQSGNSVTASWNNNSNPAGTHYKTEIRSPGGQVLATGTTTSTRTEFALTGLADGKYEVLVAVLNGEGIQTPFISAGEMIKDTTGPTAPSVTVTPSSWTKEDVLITVEEGKDALSGTQKTEVKVGPAGEWREYSAPFTVSSEGNTTVMARSIDAFGNTGQETAVTARVDRTAPTPPVISLNPPDWTKAAVIVTLTEGTDEASGIGLTQYKLGSEGEWIDYKAPLTLSEEGITEIYARSVDRAANVSASTSATARIDKTGPEQPTIALSEEDWTNEDVTFAINSGEDAGSGLAKSQYRLNKEGPWIDYTGEVTVTDEGETIVYARSLDRVGNISTSAQATVRIDTTAPTEPVISLSPSGWSKEHVQFTIAGSVDEQAISYEYSMNDAPYIAGNTGTVSTNGATTIRARARDTVGNVSKEVSRIAYVDQMAPTITFAPNGHAWTDIDISTTIQYADAHSGIQERERFYQVTNSAESPEHWLEARSDQHKISIESEGIWYIHAKTMDRAGNTYETTSSPYHIQRKPQQPTHVKTTQIAETSAELTVDLPTGERYTDGYQYEITNKTTGQSWTLDYPNHSVIDHSLSGGQVYEYEVRVRNHTGVSDAVSVQVLTTPAAPGTLHVRKVDSQPNLAEIQFDPVRGADAYRIIATTSDGAIVFDQTVSDPGSLPYVSNLVPGTIHNISVTAMNESGAGGSSRTGFLTLPAVPGEFMAVQIQEHDISLKWETVTSATYYGLSRDGTAIYEGEQTEYLDSGLDSGTEYSYTLIAGNETGPGPLAGLPLLKTLPGQVSGLQISDASTGSLRLNWETVRGADRYDLWLNGEKSGTVPAGTQEWNFAGLSSGTSYQLDVQAVNGSGQGMRSSVSGTTLPESPSGLHVVQVTEQGAILSWEPVAGATKYRVVIDGNSHEISDTQLAVHHLSSSREYTYEVQAGNAAGYGASTSSTILTLPSRPEGLNVTSTGETSMGLAWQAIDTANLYIVKVNGTEVGRTSELAYTAEELLPGTEYALEVQAVNASGSGETAQLIRLSKPVSPAEVLVDSGVHHAKVSWSVVEGASEYVIEQNGKEIYRGMENGATITGLQGGTWHRYQLWAVNRQGTRSEATDVSLLTLPEKPVKVAVYDVAKNSLSLDFSNTGVQGADHYVIERDGREIAQMDSSEPQFVDKDLSPGTKYTYVIRAVNASGTSAPLTFSVMTQTLPLVAESITVKAGTHAVDLAWDVVKGAAAYEIRNRVTGDIQSVSEPSVHLNSMLDGTAYEFELVAINEDGHRSESIQIQVLTKPISPQTAGITHITDQTAVLDLTGSSTRGAEQFIIMRDGVEVAKVPADHASFEDQGLTPGEHYTYTIKTSNATGESDSGFEVYLRTLPATINEPLHASMIGEKEGLISWPKVQGAEGNNIRIGDQMFTTIEEGDITEVRLTHLESATRYDQVQIIPYNTAGSGSPMIVTPFYTLPHVDSLEMKIYPETDHAKLEWNFPYGNETFVILLDGTEVYRGKQKEFIVDQLDAGKQYSIEIYTENDQGDASEKLAYSVLTKPAAPVKVEYHSAKDHIRLLLEQSRFEGAELFIIERDGVEVARVPADELFYDDKELEPGVNYIYIVKTMNASGSSDGGYYLHAMTLPGSAASLPVVEGRSMYGADIVWELIPGAAGYRIYRNEELVGTTTETSIHVSELISAERYTDFAIVPFNEAGEGEALLVPEFETLPSEDLTVAAVAQGTSTIKLTWELDSMNEVIVITHKDREIYRGTQRSHVWTGLNAEQHYEVEVWTENSAGEKSERKRAAAMTFPYPPSSWSGGGATPSPNGTSEQADEVSSQPEPSEQPDVPVKKIIKFIDISQTFNKDQITWLAEQNIIQGVSETRFEPRRPITRAEFTALIVRLMGVDTTVNEQHGFKDVNDEDWFAPEIKAAVHHEMVQGMGNGKFAPHALVTREQASKIIANVVRKIRPEPLTSPRAFTDQTDVSDWAKEEVQELAGLYMITGYEDGSFRPMQHLSRSEAAALIFRLNKLIQVMDENRTDQVEKASAFDRHI</sequence>
<dbReference type="SMART" id="SM00060">
    <property type="entry name" value="FN3"/>
    <property type="match status" value="17"/>
</dbReference>
<proteinExistence type="predicted"/>
<name>A0ABD8B0C6_PAEAM</name>
<dbReference type="Gene3D" id="2.60.40.10">
    <property type="entry name" value="Immunoglobulins"/>
    <property type="match status" value="12"/>
</dbReference>
<dbReference type="SUPFAM" id="SSF49265">
    <property type="entry name" value="Fibronectin type III"/>
    <property type="match status" value="10"/>
</dbReference>
<protein>
    <submittedName>
        <fullName evidence="5">Fibronectin type III domain-containing protein</fullName>
    </submittedName>
</protein>
<dbReference type="InterPro" id="IPR013783">
    <property type="entry name" value="Ig-like_fold"/>
</dbReference>
<evidence type="ECO:0000259" key="3">
    <source>
        <dbReference type="PROSITE" id="PS50853"/>
    </source>
</evidence>
<feature type="compositionally biased region" description="Polar residues" evidence="2">
    <location>
        <begin position="2271"/>
        <end position="2289"/>
    </location>
</feature>
<feature type="domain" description="Fibronectin type-III" evidence="3">
    <location>
        <begin position="1585"/>
        <end position="1671"/>
    </location>
</feature>
<feature type="domain" description="Fibronectin type-III" evidence="3">
    <location>
        <begin position="382"/>
        <end position="471"/>
    </location>
</feature>
<dbReference type="Pfam" id="PF00395">
    <property type="entry name" value="SLH"/>
    <property type="match status" value="3"/>
</dbReference>
<feature type="domain" description="Fibronectin type-III" evidence="3">
    <location>
        <begin position="1178"/>
        <end position="1259"/>
    </location>
</feature>
<dbReference type="EMBL" id="CP145892">
    <property type="protein sequence ID" value="WWP23173.1"/>
    <property type="molecule type" value="Genomic_DNA"/>
</dbReference>
<dbReference type="InterPro" id="IPR001119">
    <property type="entry name" value="SLH_dom"/>
</dbReference>
<dbReference type="Proteomes" id="UP001364764">
    <property type="component" value="Chromosome"/>
</dbReference>
<dbReference type="InterPro" id="IPR003961">
    <property type="entry name" value="FN3_dom"/>
</dbReference>
<evidence type="ECO:0000259" key="4">
    <source>
        <dbReference type="PROSITE" id="PS51272"/>
    </source>
</evidence>
<dbReference type="InterPro" id="IPR050991">
    <property type="entry name" value="ECM_Regulatory_Proteins"/>
</dbReference>
<feature type="domain" description="Fibronectin type-III" evidence="3">
    <location>
        <begin position="1260"/>
        <end position="1343"/>
    </location>
</feature>
<accession>A0ABD8B0C6</accession>
<feature type="region of interest" description="Disordered" evidence="2">
    <location>
        <begin position="2256"/>
        <end position="2296"/>
    </location>
</feature>
<evidence type="ECO:0000256" key="2">
    <source>
        <dbReference type="SAM" id="MobiDB-lite"/>
    </source>
</evidence>
<evidence type="ECO:0000313" key="5">
    <source>
        <dbReference type="EMBL" id="WWP23173.1"/>
    </source>
</evidence>
<dbReference type="InterPro" id="IPR058094">
    <property type="entry name" value="Ig-like_OmpL47-like"/>
</dbReference>
<feature type="domain" description="Fibronectin type-III" evidence="3">
    <location>
        <begin position="996"/>
        <end position="1088"/>
    </location>
</feature>
<dbReference type="InterPro" id="IPR036116">
    <property type="entry name" value="FN3_sf"/>
</dbReference>
<feature type="domain" description="SLH" evidence="4">
    <location>
        <begin position="2298"/>
        <end position="2358"/>
    </location>
</feature>
<dbReference type="CDD" id="cd00063">
    <property type="entry name" value="FN3"/>
    <property type="match status" value="6"/>
</dbReference>
<dbReference type="PROSITE" id="PS51272">
    <property type="entry name" value="SLH"/>
    <property type="match status" value="3"/>
</dbReference>
<dbReference type="RefSeq" id="WP_338708688.1">
    <property type="nucleotide sequence ID" value="NZ_CP145892.1"/>
</dbReference>
<dbReference type="PROSITE" id="PS50853">
    <property type="entry name" value="FN3"/>
    <property type="match status" value="6"/>
</dbReference>
<dbReference type="Pfam" id="PF00041">
    <property type="entry name" value="fn3"/>
    <property type="match status" value="4"/>
</dbReference>
<feature type="domain" description="Fibronectin type-III" evidence="3">
    <location>
        <begin position="1423"/>
        <end position="1506"/>
    </location>
</feature>
<dbReference type="PANTHER" id="PTHR46708">
    <property type="entry name" value="TENASCIN"/>
    <property type="match status" value="1"/>
</dbReference>